<dbReference type="GO" id="GO:0006508">
    <property type="term" value="P:proteolysis"/>
    <property type="evidence" value="ECO:0007669"/>
    <property type="project" value="UniProtKB-KW"/>
</dbReference>
<dbReference type="Pfam" id="PF09286">
    <property type="entry name" value="Pro-kuma_activ"/>
    <property type="match status" value="1"/>
</dbReference>
<sequence length="598" mass="62895">MVFVESIAVVFGLAASVFAAPAASDTTFKSSVFEKISTIPSAWTASKDLKVDKDASPISLRIHLVQPGMEKFLDMAMKIATPDHELYGNHLSQSVIDAMVVPKNSSRDLVLQWLSSEGLEKSATVSPRGDSIILDTTISEVEKLLNAEYTPFSNSKSGDSILRTMEYSLPDVLKGHVDSVQPTTFFGLQAMRSNVKDWTPNIDVENLGTDAVSAVTGCTGSSITPTCLANLYNLTSYTTKTQTVGRMGIGGFLKQHPVMTDLTKFLTNYAYYANQAMKYTCVLINAGTCPTTDTSSNIIEANLDVQYAQAITQNIPNYYYSTGGSPPIVGSGSNTNEPYLEFLNYLLALDDASLPNTLSISYGDDEATVPLSYATSTCNLFAQLGARGVSILVSSGDSGVGTTCNVNGVTQFTTSFPAGCPWVTTVGGTTGNSPEAAWTYGGSGFSEIFGRPSYQDTQVLNWLTTDTTHTAVTNYFNASGRAYPDISAQATNFIVYILGSASGVSGTSASAPTTAGIIQLLNSDRIASGKKGLGFLNPWLYSSAASASAFNDITSGKVSGCSGVISGGGFSAVAGWDPATGLGTPNFGNLLTVAQATA</sequence>
<dbReference type="Proteomes" id="UP000887226">
    <property type="component" value="Unassembled WGS sequence"/>
</dbReference>
<dbReference type="InterPro" id="IPR023828">
    <property type="entry name" value="Peptidase_S8_Ser-AS"/>
</dbReference>
<dbReference type="PROSITE" id="PS00138">
    <property type="entry name" value="SUBTILASE_SER"/>
    <property type="match status" value="1"/>
</dbReference>
<evidence type="ECO:0000256" key="7">
    <source>
        <dbReference type="ARBA" id="ARBA00022723"/>
    </source>
</evidence>
<organism evidence="18 19">
    <name type="scientific">Calycina marina</name>
    <dbReference type="NCBI Taxonomy" id="1763456"/>
    <lineage>
        <taxon>Eukaryota</taxon>
        <taxon>Fungi</taxon>
        <taxon>Dikarya</taxon>
        <taxon>Ascomycota</taxon>
        <taxon>Pezizomycotina</taxon>
        <taxon>Leotiomycetes</taxon>
        <taxon>Helotiales</taxon>
        <taxon>Pezizellaceae</taxon>
        <taxon>Calycina</taxon>
    </lineage>
</organism>
<keyword evidence="11 15" id="KW-0106">Calcium</keyword>
<keyword evidence="10 15" id="KW-0720">Serine protease</keyword>
<dbReference type="InterPro" id="IPR030400">
    <property type="entry name" value="Sedolisin_dom"/>
</dbReference>
<proteinExistence type="predicted"/>
<keyword evidence="12" id="KW-0843">Virulence</keyword>
<evidence type="ECO:0000256" key="4">
    <source>
        <dbReference type="ARBA" id="ARBA00012462"/>
    </source>
</evidence>
<feature type="binding site" evidence="15">
    <location>
        <position position="575"/>
    </location>
    <ligand>
        <name>Ca(2+)</name>
        <dbReference type="ChEBI" id="CHEBI:29108"/>
    </ligand>
</feature>
<evidence type="ECO:0000256" key="15">
    <source>
        <dbReference type="PROSITE-ProRule" id="PRU01032"/>
    </source>
</evidence>
<feature type="domain" description="Peptidase S53" evidence="17">
    <location>
        <begin position="222"/>
        <end position="597"/>
    </location>
</feature>
<evidence type="ECO:0000256" key="11">
    <source>
        <dbReference type="ARBA" id="ARBA00022837"/>
    </source>
</evidence>
<keyword evidence="5" id="KW-0964">Secreted</keyword>
<feature type="signal peptide" evidence="16">
    <location>
        <begin position="1"/>
        <end position="19"/>
    </location>
</feature>
<keyword evidence="9 15" id="KW-0378">Hydrolase</keyword>
<comment type="cofactor">
    <cofactor evidence="15">
        <name>Ca(2+)</name>
        <dbReference type="ChEBI" id="CHEBI:29108"/>
    </cofactor>
    <text evidence="15">Binds 1 Ca(2+) ion per subunit.</text>
</comment>
<keyword evidence="14" id="KW-0325">Glycoprotein</keyword>
<dbReference type="PROSITE" id="PS51695">
    <property type="entry name" value="SEDOLISIN"/>
    <property type="match status" value="1"/>
</dbReference>
<comment type="subcellular location">
    <subcellularLocation>
        <location evidence="3">Secreted</location>
        <location evidence="3">Extracellular space</location>
    </subcellularLocation>
</comment>
<evidence type="ECO:0000256" key="5">
    <source>
        <dbReference type="ARBA" id="ARBA00022525"/>
    </source>
</evidence>
<dbReference type="SUPFAM" id="SSF52743">
    <property type="entry name" value="Subtilisin-like"/>
    <property type="match status" value="1"/>
</dbReference>
<dbReference type="InterPro" id="IPR050819">
    <property type="entry name" value="Tripeptidyl-peptidase_I"/>
</dbReference>
<evidence type="ECO:0000256" key="16">
    <source>
        <dbReference type="SAM" id="SignalP"/>
    </source>
</evidence>
<evidence type="ECO:0000256" key="10">
    <source>
        <dbReference type="ARBA" id="ARBA00022825"/>
    </source>
</evidence>
<feature type="active site" description="Charge relay system" evidence="15">
    <location>
        <position position="300"/>
    </location>
</feature>
<evidence type="ECO:0000256" key="14">
    <source>
        <dbReference type="ARBA" id="ARBA00023180"/>
    </source>
</evidence>
<accession>A0A9P7Z951</accession>
<dbReference type="GO" id="GO:0008240">
    <property type="term" value="F:tripeptidyl-peptidase activity"/>
    <property type="evidence" value="ECO:0007669"/>
    <property type="project" value="UniProtKB-EC"/>
</dbReference>
<comment type="catalytic activity">
    <reaction evidence="1">
        <text>Release of an N-terminal tripeptide from a polypeptide.</text>
        <dbReference type="EC" id="3.4.14.10"/>
    </reaction>
</comment>
<keyword evidence="7 15" id="KW-0479">Metal-binding</keyword>
<evidence type="ECO:0000256" key="2">
    <source>
        <dbReference type="ARBA" id="ARBA00002451"/>
    </source>
</evidence>
<feature type="binding site" evidence="15">
    <location>
        <position position="552"/>
    </location>
    <ligand>
        <name>Ca(2+)</name>
        <dbReference type="ChEBI" id="CHEBI:29108"/>
    </ligand>
</feature>
<protein>
    <recommendedName>
        <fullName evidence="4">tripeptidyl-peptidase II</fullName>
        <ecNumber evidence="4">3.4.14.10</ecNumber>
    </recommendedName>
</protein>
<evidence type="ECO:0000256" key="8">
    <source>
        <dbReference type="ARBA" id="ARBA00022729"/>
    </source>
</evidence>
<feature type="active site" description="Charge relay system" evidence="15">
    <location>
        <position position="304"/>
    </location>
</feature>
<evidence type="ECO:0000313" key="19">
    <source>
        <dbReference type="Proteomes" id="UP000887226"/>
    </source>
</evidence>
<dbReference type="PANTHER" id="PTHR14218:SF10">
    <property type="entry name" value="PEPTIDASE S53 DOMAIN-CONTAINING PROTEIN"/>
    <property type="match status" value="1"/>
</dbReference>
<evidence type="ECO:0000256" key="1">
    <source>
        <dbReference type="ARBA" id="ARBA00001910"/>
    </source>
</evidence>
<keyword evidence="6 15" id="KW-0645">Protease</keyword>
<dbReference type="EMBL" id="MU253780">
    <property type="protein sequence ID" value="KAG9247173.1"/>
    <property type="molecule type" value="Genomic_DNA"/>
</dbReference>
<keyword evidence="19" id="KW-1185">Reference proteome</keyword>
<name>A0A9P7Z951_9HELO</name>
<dbReference type="OrthoDB" id="409122at2759"/>
<dbReference type="InterPro" id="IPR015366">
    <property type="entry name" value="S53_propep"/>
</dbReference>
<evidence type="ECO:0000256" key="12">
    <source>
        <dbReference type="ARBA" id="ARBA00023026"/>
    </source>
</evidence>
<dbReference type="GO" id="GO:0005576">
    <property type="term" value="C:extracellular region"/>
    <property type="evidence" value="ECO:0007669"/>
    <property type="project" value="UniProtKB-SubCell"/>
</dbReference>
<gene>
    <name evidence="18" type="ORF">BJ878DRAFT_217255</name>
</gene>
<feature type="active site" description="Charge relay system" evidence="15">
    <location>
        <position position="508"/>
    </location>
</feature>
<reference evidence="18" key="1">
    <citation type="journal article" date="2021" name="IMA Fungus">
        <title>Genomic characterization of three marine fungi, including Emericellopsis atlantica sp. nov. with signatures of a generalist lifestyle and marine biomass degradation.</title>
        <authorList>
            <person name="Hagestad O.C."/>
            <person name="Hou L."/>
            <person name="Andersen J.H."/>
            <person name="Hansen E.H."/>
            <person name="Altermark B."/>
            <person name="Li C."/>
            <person name="Kuhnert E."/>
            <person name="Cox R.J."/>
            <person name="Crous P.W."/>
            <person name="Spatafora J.W."/>
            <person name="Lail K."/>
            <person name="Amirebrahimi M."/>
            <person name="Lipzen A."/>
            <person name="Pangilinan J."/>
            <person name="Andreopoulos W."/>
            <person name="Hayes R.D."/>
            <person name="Ng V."/>
            <person name="Grigoriev I.V."/>
            <person name="Jackson S.A."/>
            <person name="Sutton T.D.S."/>
            <person name="Dobson A.D.W."/>
            <person name="Rama T."/>
        </authorList>
    </citation>
    <scope>NUCLEOTIDE SEQUENCE</scope>
    <source>
        <strain evidence="18">TRa3180A</strain>
    </source>
</reference>
<dbReference type="FunFam" id="3.40.50.200:FF:000015">
    <property type="entry name" value="Tripeptidyl peptidase A"/>
    <property type="match status" value="1"/>
</dbReference>
<evidence type="ECO:0000256" key="13">
    <source>
        <dbReference type="ARBA" id="ARBA00023145"/>
    </source>
</evidence>
<evidence type="ECO:0000259" key="17">
    <source>
        <dbReference type="PROSITE" id="PS51695"/>
    </source>
</evidence>
<dbReference type="CDD" id="cd04056">
    <property type="entry name" value="Peptidases_S53"/>
    <property type="match status" value="1"/>
</dbReference>
<comment type="caution">
    <text evidence="18">The sequence shown here is derived from an EMBL/GenBank/DDBJ whole genome shotgun (WGS) entry which is preliminary data.</text>
</comment>
<dbReference type="CDD" id="cd11377">
    <property type="entry name" value="Pro-peptidase_S53"/>
    <property type="match status" value="1"/>
</dbReference>
<feature type="binding site" evidence="15">
    <location>
        <position position="577"/>
    </location>
    <ligand>
        <name>Ca(2+)</name>
        <dbReference type="ChEBI" id="CHEBI:29108"/>
    </ligand>
</feature>
<dbReference type="GO" id="GO:0046872">
    <property type="term" value="F:metal ion binding"/>
    <property type="evidence" value="ECO:0007669"/>
    <property type="project" value="UniProtKB-UniRule"/>
</dbReference>
<feature type="chain" id="PRO_5040122682" description="tripeptidyl-peptidase II" evidence="16">
    <location>
        <begin position="20"/>
        <end position="598"/>
    </location>
</feature>
<dbReference type="SUPFAM" id="SSF54897">
    <property type="entry name" value="Protease propeptides/inhibitors"/>
    <property type="match status" value="1"/>
</dbReference>
<evidence type="ECO:0000313" key="18">
    <source>
        <dbReference type="EMBL" id="KAG9247173.1"/>
    </source>
</evidence>
<dbReference type="AlphaFoldDB" id="A0A9P7Z951"/>
<dbReference type="GO" id="GO:0004252">
    <property type="term" value="F:serine-type endopeptidase activity"/>
    <property type="evidence" value="ECO:0007669"/>
    <property type="project" value="UniProtKB-UniRule"/>
</dbReference>
<dbReference type="SMART" id="SM00944">
    <property type="entry name" value="Pro-kuma_activ"/>
    <property type="match status" value="1"/>
</dbReference>
<keyword evidence="8 16" id="KW-0732">Signal</keyword>
<dbReference type="PANTHER" id="PTHR14218">
    <property type="entry name" value="PROTEASE S8 TRIPEPTIDYL PEPTIDASE I CLN2"/>
    <property type="match status" value="1"/>
</dbReference>
<dbReference type="Gene3D" id="3.40.50.200">
    <property type="entry name" value="Peptidase S8/S53 domain"/>
    <property type="match status" value="1"/>
</dbReference>
<comment type="function">
    <text evidence="2">Secreted tripeptidyl-peptidase which degrades proteins at acidic pHs and is involved in virulence.</text>
</comment>
<keyword evidence="13" id="KW-0865">Zymogen</keyword>
<evidence type="ECO:0000256" key="9">
    <source>
        <dbReference type="ARBA" id="ARBA00022801"/>
    </source>
</evidence>
<dbReference type="InterPro" id="IPR036852">
    <property type="entry name" value="Peptidase_S8/S53_dom_sf"/>
</dbReference>
<feature type="binding site" evidence="15">
    <location>
        <position position="553"/>
    </location>
    <ligand>
        <name>Ca(2+)</name>
        <dbReference type="ChEBI" id="CHEBI:29108"/>
    </ligand>
</feature>
<dbReference type="EC" id="3.4.14.10" evidence="4"/>
<evidence type="ECO:0000256" key="6">
    <source>
        <dbReference type="ARBA" id="ARBA00022670"/>
    </source>
</evidence>
<evidence type="ECO:0000256" key="3">
    <source>
        <dbReference type="ARBA" id="ARBA00004239"/>
    </source>
</evidence>